<proteinExistence type="predicted"/>
<accession>A0A835SCC6</accession>
<reference evidence="1" key="1">
    <citation type="journal article" date="2020" name="bioRxiv">
        <title>Comparative genomics of Chlamydomonas.</title>
        <authorList>
            <person name="Craig R.J."/>
            <person name="Hasan A.R."/>
            <person name="Ness R.W."/>
            <person name="Keightley P.D."/>
        </authorList>
    </citation>
    <scope>NUCLEOTIDE SEQUENCE</scope>
    <source>
        <strain evidence="1">SAG 7.73</strain>
    </source>
</reference>
<gene>
    <name evidence="2" type="ORF">HXX76_016292</name>
    <name evidence="1" type="ORF">HXX76_016299</name>
</gene>
<sequence length="81" mass="8611">MSAQQHKQMRPTDLVPMAVVKVVAGVPACTTVTVGGKAIKFVKSQAVVNWPVLGILASWEDKTAASWGCTEKQLANVMDGE</sequence>
<dbReference type="EMBL" id="JAEHOC010000228">
    <property type="protein sequence ID" value="KAG2422079.1"/>
    <property type="molecule type" value="Genomic_DNA"/>
</dbReference>
<dbReference type="Proteomes" id="UP000650467">
    <property type="component" value="Unassembled WGS sequence"/>
</dbReference>
<protein>
    <submittedName>
        <fullName evidence="1">Uncharacterized protein</fullName>
    </submittedName>
</protein>
<organism evidence="1 3">
    <name type="scientific">Chlamydomonas incerta</name>
    <dbReference type="NCBI Taxonomy" id="51695"/>
    <lineage>
        <taxon>Eukaryota</taxon>
        <taxon>Viridiplantae</taxon>
        <taxon>Chlorophyta</taxon>
        <taxon>core chlorophytes</taxon>
        <taxon>Chlorophyceae</taxon>
        <taxon>CS clade</taxon>
        <taxon>Chlamydomonadales</taxon>
        <taxon>Chlamydomonadaceae</taxon>
        <taxon>Chlamydomonas</taxon>
    </lineage>
</organism>
<dbReference type="OrthoDB" id="556727at2759"/>
<evidence type="ECO:0000313" key="3">
    <source>
        <dbReference type="Proteomes" id="UP000650467"/>
    </source>
</evidence>
<keyword evidence="3" id="KW-1185">Reference proteome</keyword>
<comment type="caution">
    <text evidence="1">The sequence shown here is derived from an EMBL/GenBank/DDBJ whole genome shotgun (WGS) entry which is preliminary data.</text>
</comment>
<evidence type="ECO:0000313" key="2">
    <source>
        <dbReference type="EMBL" id="KAG2422079.1"/>
    </source>
</evidence>
<dbReference type="EMBL" id="JAEHOC010000238">
    <property type="protein sequence ID" value="KAG2422072.1"/>
    <property type="molecule type" value="Genomic_DNA"/>
</dbReference>
<name>A0A835SCC6_CHLIN</name>
<evidence type="ECO:0000313" key="1">
    <source>
        <dbReference type="EMBL" id="KAG2422072.1"/>
    </source>
</evidence>
<dbReference type="AlphaFoldDB" id="A0A835SCC6"/>